<keyword evidence="3" id="KW-1185">Reference proteome</keyword>
<evidence type="ECO:0000313" key="3">
    <source>
        <dbReference type="Proteomes" id="UP000003835"/>
    </source>
</evidence>
<organism evidence="2 3">
    <name type="scientific">Coleofasciculus chthonoplastes PCC 7420</name>
    <dbReference type="NCBI Taxonomy" id="118168"/>
    <lineage>
        <taxon>Bacteria</taxon>
        <taxon>Bacillati</taxon>
        <taxon>Cyanobacteriota</taxon>
        <taxon>Cyanophyceae</taxon>
        <taxon>Coleofasciculales</taxon>
        <taxon>Coleofasciculaceae</taxon>
        <taxon>Coleofasciculus</taxon>
    </lineage>
</organism>
<dbReference type="RefSeq" id="WP_006102156.1">
    <property type="nucleotide sequence ID" value="NZ_DS989853.1"/>
</dbReference>
<accession>B4VUH8</accession>
<dbReference type="HOGENOM" id="CLU_151879_0_0_3"/>
<reference evidence="2 3" key="1">
    <citation type="submission" date="2008-07" db="EMBL/GenBank/DDBJ databases">
        <authorList>
            <person name="Tandeau de Marsac N."/>
            <person name="Ferriera S."/>
            <person name="Johnson J."/>
            <person name="Kravitz S."/>
            <person name="Beeson K."/>
            <person name="Sutton G."/>
            <person name="Rogers Y.-H."/>
            <person name="Friedman R."/>
            <person name="Frazier M."/>
            <person name="Venter J.C."/>
        </authorList>
    </citation>
    <scope>NUCLEOTIDE SEQUENCE [LARGE SCALE GENOMIC DNA]</scope>
    <source>
        <strain evidence="2 3">PCC 7420</strain>
    </source>
</reference>
<dbReference type="AlphaFoldDB" id="B4VUH8"/>
<dbReference type="STRING" id="118168.MC7420_3837"/>
<keyword evidence="1" id="KW-1133">Transmembrane helix</keyword>
<keyword evidence="1" id="KW-0812">Transmembrane</keyword>
<name>B4VUH8_9CYAN</name>
<keyword evidence="1" id="KW-0472">Membrane</keyword>
<dbReference type="eggNOG" id="ENOG502ZF0D">
    <property type="taxonomic scope" value="Bacteria"/>
</dbReference>
<evidence type="ECO:0000256" key="1">
    <source>
        <dbReference type="SAM" id="Phobius"/>
    </source>
</evidence>
<dbReference type="Proteomes" id="UP000003835">
    <property type="component" value="Unassembled WGS sequence"/>
</dbReference>
<dbReference type="OrthoDB" id="512887at2"/>
<sequence length="136" mass="15403">MPPQKAQKIDLSKEYPCPCRRRGCLVPITLTEAFGCNRCQQIFVLEENGLIIEQLSTTYPYKKTWRWTGHRWASTQGNLGESYLPVALLIVLVLLIVWLPLALQSPTGPSIILWALLAVILAVLPALMVWLAYRRS</sequence>
<feature type="transmembrane region" description="Helical" evidence="1">
    <location>
        <begin position="111"/>
        <end position="133"/>
    </location>
</feature>
<protein>
    <submittedName>
        <fullName evidence="2">Uncharacterized protein</fullName>
    </submittedName>
</protein>
<proteinExistence type="predicted"/>
<dbReference type="EMBL" id="DS989853">
    <property type="protein sequence ID" value="EDX74313.1"/>
    <property type="molecule type" value="Genomic_DNA"/>
</dbReference>
<gene>
    <name evidence="2" type="ORF">MC7420_3837</name>
</gene>
<evidence type="ECO:0000313" key="2">
    <source>
        <dbReference type="EMBL" id="EDX74313.1"/>
    </source>
</evidence>
<feature type="transmembrane region" description="Helical" evidence="1">
    <location>
        <begin position="82"/>
        <end position="99"/>
    </location>
</feature>